<keyword evidence="4 7" id="KW-0963">Cytoplasm</keyword>
<name>A0A1F7SJH5_9BACT</name>
<organism evidence="12 13">
    <name type="scientific">Candidatus Schekmanbacteria bacterium RIFCSPLOWO2_12_FULL_38_15</name>
    <dbReference type="NCBI Taxonomy" id="1817883"/>
    <lineage>
        <taxon>Bacteria</taxon>
        <taxon>Candidatus Schekmaniibacteriota</taxon>
    </lineage>
</organism>
<dbReference type="GO" id="GO:0005829">
    <property type="term" value="C:cytosol"/>
    <property type="evidence" value="ECO:0007669"/>
    <property type="project" value="UniProtKB-ARBA"/>
</dbReference>
<dbReference type="SMART" id="SM00841">
    <property type="entry name" value="Elong-fact-P_C"/>
    <property type="match status" value="1"/>
</dbReference>
<evidence type="ECO:0000256" key="9">
    <source>
        <dbReference type="RuleBase" id="RU004389"/>
    </source>
</evidence>
<dbReference type="GO" id="GO:0043043">
    <property type="term" value="P:peptide biosynthetic process"/>
    <property type="evidence" value="ECO:0007669"/>
    <property type="project" value="InterPro"/>
</dbReference>
<dbReference type="PANTHER" id="PTHR30053:SF12">
    <property type="entry name" value="ELONGATION FACTOR P (EF-P) FAMILY PROTEIN"/>
    <property type="match status" value="1"/>
</dbReference>
<comment type="similarity">
    <text evidence="3 7 9">Belongs to the elongation factor P family.</text>
</comment>
<dbReference type="NCBIfam" id="TIGR00038">
    <property type="entry name" value="efp"/>
    <property type="match status" value="1"/>
</dbReference>
<dbReference type="Pfam" id="PF09285">
    <property type="entry name" value="Elong-fact-P_C"/>
    <property type="match status" value="1"/>
</dbReference>
<comment type="subcellular location">
    <subcellularLocation>
        <location evidence="1 7">Cytoplasm</location>
    </subcellularLocation>
</comment>
<evidence type="ECO:0000313" key="13">
    <source>
        <dbReference type="Proteomes" id="UP000178082"/>
    </source>
</evidence>
<dbReference type="Gene3D" id="2.40.50.140">
    <property type="entry name" value="Nucleic acid-binding proteins"/>
    <property type="match status" value="2"/>
</dbReference>
<dbReference type="PIRSF" id="PIRSF005901">
    <property type="entry name" value="EF-P"/>
    <property type="match status" value="1"/>
</dbReference>
<dbReference type="InterPro" id="IPR014722">
    <property type="entry name" value="Rib_uL2_dom2"/>
</dbReference>
<dbReference type="InterPro" id="IPR013852">
    <property type="entry name" value="Transl_elong_P/YeiP_CS"/>
</dbReference>
<dbReference type="FunFam" id="2.40.50.140:FF:000009">
    <property type="entry name" value="Elongation factor P"/>
    <property type="match status" value="1"/>
</dbReference>
<dbReference type="InterPro" id="IPR020599">
    <property type="entry name" value="Transl_elong_fac_P/YeiP"/>
</dbReference>
<evidence type="ECO:0000256" key="1">
    <source>
        <dbReference type="ARBA" id="ARBA00004496"/>
    </source>
</evidence>
<dbReference type="Proteomes" id="UP000178082">
    <property type="component" value="Unassembled WGS sequence"/>
</dbReference>
<evidence type="ECO:0000259" key="10">
    <source>
        <dbReference type="SMART" id="SM00841"/>
    </source>
</evidence>
<dbReference type="InterPro" id="IPR015365">
    <property type="entry name" value="Elong-fact-P_C"/>
</dbReference>
<dbReference type="NCBIfam" id="NF001810">
    <property type="entry name" value="PRK00529.1"/>
    <property type="match status" value="1"/>
</dbReference>
<dbReference type="GO" id="GO:0003746">
    <property type="term" value="F:translation elongation factor activity"/>
    <property type="evidence" value="ECO:0007669"/>
    <property type="project" value="UniProtKB-UniRule"/>
</dbReference>
<dbReference type="PANTHER" id="PTHR30053">
    <property type="entry name" value="ELONGATION FACTOR P"/>
    <property type="match status" value="1"/>
</dbReference>
<dbReference type="InterPro" id="IPR011768">
    <property type="entry name" value="Transl_elongation_fac_P"/>
</dbReference>
<dbReference type="Pfam" id="PF08207">
    <property type="entry name" value="EFP_N"/>
    <property type="match status" value="1"/>
</dbReference>
<evidence type="ECO:0000256" key="2">
    <source>
        <dbReference type="ARBA" id="ARBA00004815"/>
    </source>
</evidence>
<dbReference type="SMART" id="SM01185">
    <property type="entry name" value="EFP"/>
    <property type="match status" value="1"/>
</dbReference>
<dbReference type="CDD" id="cd05794">
    <property type="entry name" value="S1_EF-P_repeat_2"/>
    <property type="match status" value="1"/>
</dbReference>
<dbReference type="UniPathway" id="UPA00345"/>
<dbReference type="FunFam" id="2.30.30.30:FF:000003">
    <property type="entry name" value="Elongation factor P"/>
    <property type="match status" value="1"/>
</dbReference>
<dbReference type="PROSITE" id="PS01275">
    <property type="entry name" value="EFP"/>
    <property type="match status" value="1"/>
</dbReference>
<evidence type="ECO:0000256" key="4">
    <source>
        <dbReference type="ARBA" id="ARBA00022490"/>
    </source>
</evidence>
<dbReference type="SUPFAM" id="SSF50104">
    <property type="entry name" value="Translation proteins SH3-like domain"/>
    <property type="match status" value="1"/>
</dbReference>
<dbReference type="HAMAP" id="MF_00141">
    <property type="entry name" value="EF_P"/>
    <property type="match status" value="1"/>
</dbReference>
<comment type="function">
    <text evidence="7">Involved in peptide bond synthesis. Stimulates efficient translation and peptide-bond synthesis on native or reconstituted 70S ribosomes in vitro. Probably functions indirectly by altering the affinity of the ribosome for aminoacyl-tRNA, thus increasing their reactivity as acceptors for peptidyl transferase.</text>
</comment>
<evidence type="ECO:0000256" key="6">
    <source>
        <dbReference type="ARBA" id="ARBA00022917"/>
    </source>
</evidence>
<dbReference type="AlphaFoldDB" id="A0A1F7SJH5"/>
<dbReference type="STRING" id="1817883.A3G31_07535"/>
<dbReference type="InterPro" id="IPR012340">
    <property type="entry name" value="NA-bd_OB-fold"/>
</dbReference>
<evidence type="ECO:0000256" key="7">
    <source>
        <dbReference type="HAMAP-Rule" id="MF_00141"/>
    </source>
</evidence>
<evidence type="ECO:0000256" key="3">
    <source>
        <dbReference type="ARBA" id="ARBA00009479"/>
    </source>
</evidence>
<evidence type="ECO:0000313" key="12">
    <source>
        <dbReference type="EMBL" id="OGL53347.1"/>
    </source>
</evidence>
<keyword evidence="5 7" id="KW-0251">Elongation factor</keyword>
<evidence type="ECO:0000256" key="8">
    <source>
        <dbReference type="NCBIfam" id="TIGR00038"/>
    </source>
</evidence>
<feature type="domain" description="Translation elongation factor P/YeiP central" evidence="11">
    <location>
        <begin position="67"/>
        <end position="121"/>
    </location>
</feature>
<dbReference type="InterPro" id="IPR008991">
    <property type="entry name" value="Translation_prot_SH3-like_sf"/>
</dbReference>
<comment type="pathway">
    <text evidence="2 7">Protein biosynthesis; polypeptide chain elongation.</text>
</comment>
<dbReference type="EMBL" id="MGDI01000025">
    <property type="protein sequence ID" value="OGL53347.1"/>
    <property type="molecule type" value="Genomic_DNA"/>
</dbReference>
<dbReference type="FunFam" id="2.40.50.140:FF:000004">
    <property type="entry name" value="Elongation factor P"/>
    <property type="match status" value="1"/>
</dbReference>
<evidence type="ECO:0000256" key="5">
    <source>
        <dbReference type="ARBA" id="ARBA00022768"/>
    </source>
</evidence>
<protein>
    <recommendedName>
        <fullName evidence="7 8">Elongation factor P</fullName>
        <shortName evidence="7">EF-P</shortName>
    </recommendedName>
</protein>
<dbReference type="SUPFAM" id="SSF50249">
    <property type="entry name" value="Nucleic acid-binding proteins"/>
    <property type="match status" value="2"/>
</dbReference>
<keyword evidence="6 7" id="KW-0648">Protein biosynthesis</keyword>
<dbReference type="CDD" id="cd04470">
    <property type="entry name" value="S1_EF-P_repeat_1"/>
    <property type="match status" value="1"/>
</dbReference>
<comment type="caution">
    <text evidence="12">The sequence shown here is derived from an EMBL/GenBank/DDBJ whole genome shotgun (WGS) entry which is preliminary data.</text>
</comment>
<sequence>MLSTTDFRKGLKLKLEKEIYIIVDFQHARTAQRRAFVRTKMKNLKTGAVLERTFSAGENFEEPDFEEKVMQFLYSNENGFVFMDTNNYEQITITAEQLGENRWYLQENVDFKILFFEGNPLSLDLPSAVTLKVVSTEPAVRGDTVTGATKPATLETGLVVKVPLFVREGSMIKVDTRTGEYLERA</sequence>
<dbReference type="InterPro" id="IPR013185">
    <property type="entry name" value="Transl_elong_KOW-like"/>
</dbReference>
<proteinExistence type="inferred from homology"/>
<dbReference type="Gene3D" id="2.30.30.30">
    <property type="match status" value="1"/>
</dbReference>
<accession>A0A1F7SJH5</accession>
<evidence type="ECO:0000259" key="11">
    <source>
        <dbReference type="SMART" id="SM01185"/>
    </source>
</evidence>
<gene>
    <name evidence="7" type="primary">efp</name>
    <name evidence="12" type="ORF">A3G31_07535</name>
</gene>
<dbReference type="InterPro" id="IPR001059">
    <property type="entry name" value="Transl_elong_P/YeiP_cen"/>
</dbReference>
<feature type="domain" description="Elongation factor P C-terminal" evidence="10">
    <location>
        <begin position="129"/>
        <end position="184"/>
    </location>
</feature>
<reference evidence="12 13" key="1">
    <citation type="journal article" date="2016" name="Nat. Commun.">
        <title>Thousands of microbial genomes shed light on interconnected biogeochemical processes in an aquifer system.</title>
        <authorList>
            <person name="Anantharaman K."/>
            <person name="Brown C.T."/>
            <person name="Hug L.A."/>
            <person name="Sharon I."/>
            <person name="Castelle C.J."/>
            <person name="Probst A.J."/>
            <person name="Thomas B.C."/>
            <person name="Singh A."/>
            <person name="Wilkins M.J."/>
            <person name="Karaoz U."/>
            <person name="Brodie E.L."/>
            <person name="Williams K.H."/>
            <person name="Hubbard S.S."/>
            <person name="Banfield J.F."/>
        </authorList>
    </citation>
    <scope>NUCLEOTIDE SEQUENCE [LARGE SCALE GENOMIC DNA]</scope>
</reference>
<dbReference type="Pfam" id="PF01132">
    <property type="entry name" value="EFP"/>
    <property type="match status" value="1"/>
</dbReference>